<comment type="caution">
    <text evidence="1">The sequence shown here is derived from an EMBL/GenBank/DDBJ whole genome shotgun (WGS) entry which is preliminary data.</text>
</comment>
<evidence type="ECO:0000313" key="2">
    <source>
        <dbReference type="Proteomes" id="UP001595636"/>
    </source>
</evidence>
<keyword evidence="2" id="KW-1185">Reference proteome</keyword>
<sequence>MEEVSTYFDGLLMVTAVPHEMRMSHWVYAPKVEETATGNVLLDLTGSLWDMVGAKEEGEILTISLRKYPGNSEEISFSIRKGERLLYLKGKAYEASGLKTELDAYR</sequence>
<name>A0ABV7TXJ9_9NEIS</name>
<reference evidence="2" key="1">
    <citation type="journal article" date="2019" name="Int. J. Syst. Evol. Microbiol.">
        <title>The Global Catalogue of Microorganisms (GCM) 10K type strain sequencing project: providing services to taxonomists for standard genome sequencing and annotation.</title>
        <authorList>
            <consortium name="The Broad Institute Genomics Platform"/>
            <consortium name="The Broad Institute Genome Sequencing Center for Infectious Disease"/>
            <person name="Wu L."/>
            <person name="Ma J."/>
        </authorList>
    </citation>
    <scope>NUCLEOTIDE SEQUENCE [LARGE SCALE GENOMIC DNA]</scope>
    <source>
        <strain evidence="2">KCTC 42195</strain>
    </source>
</reference>
<dbReference type="EMBL" id="JBHRYH010000045">
    <property type="protein sequence ID" value="MFC3627442.1"/>
    <property type="molecule type" value="Genomic_DNA"/>
</dbReference>
<organism evidence="1 2">
    <name type="scientific">Vogesella amnigena</name>
    <dbReference type="NCBI Taxonomy" id="1507449"/>
    <lineage>
        <taxon>Bacteria</taxon>
        <taxon>Pseudomonadati</taxon>
        <taxon>Pseudomonadota</taxon>
        <taxon>Betaproteobacteria</taxon>
        <taxon>Neisseriales</taxon>
        <taxon>Chromobacteriaceae</taxon>
        <taxon>Vogesella</taxon>
    </lineage>
</organism>
<protein>
    <submittedName>
        <fullName evidence="1">Uncharacterized protein</fullName>
    </submittedName>
</protein>
<dbReference type="RefSeq" id="WP_390281089.1">
    <property type="nucleotide sequence ID" value="NZ_JBHRYH010000045.1"/>
</dbReference>
<gene>
    <name evidence="1" type="ORF">ACFOKJ_15085</name>
</gene>
<proteinExistence type="predicted"/>
<accession>A0ABV7TXJ9</accession>
<dbReference type="Proteomes" id="UP001595636">
    <property type="component" value="Unassembled WGS sequence"/>
</dbReference>
<evidence type="ECO:0000313" key="1">
    <source>
        <dbReference type="EMBL" id="MFC3627442.1"/>
    </source>
</evidence>